<sequence length="427" mass="48051">MLNKKRGLLSMLCIGALLLGGCNSEKQGLKKEYDTQKEVTLTMFEIDVLNSKVWNDALLAKDDSKIHIIERTASYYSKDGEKEDYRSYLDTQLKQDNDIDLYVVLDEDIKKLGDAGLFTDLSDLEGIDNLTKTALNTATYNDKIFAVPLVYAAYGMYWNVDVLNQYGLSVPKNQKEMLSVFETLKKNGITPYVGNKGYGLTVPAMVSGLSQVYTSDKKDQLLNDLKDGKTPISTYMKDGFDLLELFIDKGYMDKKYALEKTPDESLADFKAGHGVCIAASSNYDMSDITFHYEMTSANVLADGGGFVVTSARKFAINPSSKQIEYAKEALSYILKEDNMMQIAKELKALPPVETDQMDFSYMGNERKDAIHDIYHGITIPMEDTSLPFGEWEVIRNLGREMLEGKSSKDVCKEYDQIQQDAIKTEKE</sequence>
<dbReference type="InterPro" id="IPR006059">
    <property type="entry name" value="SBP"/>
</dbReference>
<dbReference type="AlphaFoldDB" id="A0A7G9GLC1"/>
<accession>A0A7G9GLC1</accession>
<dbReference type="Proteomes" id="UP000515856">
    <property type="component" value="Chromosome"/>
</dbReference>
<organism evidence="1 2">
    <name type="scientific">[Eubacterium] hominis</name>
    <dbReference type="NCBI Taxonomy" id="2764325"/>
    <lineage>
        <taxon>Bacteria</taxon>
        <taxon>Bacillati</taxon>
        <taxon>Bacillota</taxon>
        <taxon>Erysipelotrichia</taxon>
        <taxon>Erysipelotrichales</taxon>
        <taxon>Erysipelotrichaceae</taxon>
        <taxon>Amedibacillus</taxon>
    </lineage>
</organism>
<dbReference type="Gene3D" id="3.40.190.10">
    <property type="entry name" value="Periplasmic binding protein-like II"/>
    <property type="match status" value="2"/>
</dbReference>
<name>A0A7G9GLC1_9FIRM</name>
<dbReference type="PROSITE" id="PS51257">
    <property type="entry name" value="PROKAR_LIPOPROTEIN"/>
    <property type="match status" value="1"/>
</dbReference>
<dbReference type="PANTHER" id="PTHR43649">
    <property type="entry name" value="ARABINOSE-BINDING PROTEIN-RELATED"/>
    <property type="match status" value="1"/>
</dbReference>
<proteinExistence type="predicted"/>
<dbReference type="EMBL" id="CP060636">
    <property type="protein sequence ID" value="QNM11603.1"/>
    <property type="molecule type" value="Genomic_DNA"/>
</dbReference>
<gene>
    <name evidence="1" type="ORF">H9Q80_15325</name>
</gene>
<protein>
    <submittedName>
        <fullName evidence="1">Carbohydrate ABC transporter substrate-binding protein</fullName>
    </submittedName>
</protein>
<dbReference type="Pfam" id="PF01547">
    <property type="entry name" value="SBP_bac_1"/>
    <property type="match status" value="1"/>
</dbReference>
<reference evidence="1 2" key="1">
    <citation type="submission" date="2020-08" db="EMBL/GenBank/DDBJ databases">
        <authorList>
            <person name="Liu C."/>
            <person name="Sun Q."/>
        </authorList>
    </citation>
    <scope>NUCLEOTIDE SEQUENCE [LARGE SCALE GENOMIC DNA]</scope>
    <source>
        <strain evidence="1 2">NSJ-61</strain>
    </source>
</reference>
<dbReference type="KEGG" id="ehn:H9Q80_15325"/>
<evidence type="ECO:0000313" key="1">
    <source>
        <dbReference type="EMBL" id="QNM11603.1"/>
    </source>
</evidence>
<keyword evidence="2" id="KW-1185">Reference proteome</keyword>
<dbReference type="SUPFAM" id="SSF53850">
    <property type="entry name" value="Periplasmic binding protein-like II"/>
    <property type="match status" value="1"/>
</dbReference>
<dbReference type="RefSeq" id="WP_158552159.1">
    <property type="nucleotide sequence ID" value="NZ_CP060636.1"/>
</dbReference>
<dbReference type="InterPro" id="IPR050490">
    <property type="entry name" value="Bact_solute-bd_prot1"/>
</dbReference>
<evidence type="ECO:0000313" key="2">
    <source>
        <dbReference type="Proteomes" id="UP000515856"/>
    </source>
</evidence>